<dbReference type="GO" id="GO:0004519">
    <property type="term" value="F:endonuclease activity"/>
    <property type="evidence" value="ECO:0007669"/>
    <property type="project" value="UniProtKB-KW"/>
</dbReference>
<name>A0A191MX83_CRYPA</name>
<dbReference type="SUPFAM" id="SSF82771">
    <property type="entry name" value="GIY-YIG endonuclease"/>
    <property type="match status" value="1"/>
</dbReference>
<geneLocation type="mitochondrion" evidence="1"/>
<protein>
    <submittedName>
        <fullName evidence="1">GIY-YIG endonuclease</fullName>
    </submittedName>
</protein>
<organism evidence="1">
    <name type="scientific">Cryphonectria parasitica</name>
    <name type="common">Chestnut blight fungus</name>
    <name type="synonym">Endothia parasitica</name>
    <dbReference type="NCBI Taxonomy" id="5116"/>
    <lineage>
        <taxon>Eukaryota</taxon>
        <taxon>Fungi</taxon>
        <taxon>Dikarya</taxon>
        <taxon>Ascomycota</taxon>
        <taxon>Pezizomycotina</taxon>
        <taxon>Sordariomycetes</taxon>
        <taxon>Sordariomycetidae</taxon>
        <taxon>Diaporthales</taxon>
        <taxon>Cryphonectriaceae</taxon>
        <taxon>Cryphonectria-Endothia species complex</taxon>
        <taxon>Cryphonectria</taxon>
    </lineage>
</organism>
<keyword evidence="1" id="KW-0496">Mitochondrion</keyword>
<dbReference type="Gene3D" id="3.40.1440.10">
    <property type="entry name" value="GIY-YIG endonuclease"/>
    <property type="match status" value="1"/>
</dbReference>
<dbReference type="InterPro" id="IPR035901">
    <property type="entry name" value="GIY-YIG_endonuc_sf"/>
</dbReference>
<dbReference type="EMBL" id="KT428651">
    <property type="protein sequence ID" value="AMX22262.1"/>
    <property type="molecule type" value="Genomic_DNA"/>
</dbReference>
<evidence type="ECO:0000313" key="1">
    <source>
        <dbReference type="EMBL" id="AMX22262.1"/>
    </source>
</evidence>
<keyword evidence="1" id="KW-0378">Hydrolase</keyword>
<proteinExistence type="predicted"/>
<dbReference type="AlphaFoldDB" id="A0A191MX83"/>
<keyword evidence="1" id="KW-0255">Endonuclease</keyword>
<sequence>MGGVYFIHNIVKGKEYVCSGFNSSKILSTYYFSSCLADGRFISNSILKYGHENFSAQPVILVVLGDSQTDACTKTVIIDKEEEYICLYKPILNLNPALGSSVGFKHSE</sequence>
<gene>
    <name evidence="1" type="primary">orf108</name>
</gene>
<accession>A0A191MX83</accession>
<keyword evidence="1" id="KW-0540">Nuclease</keyword>
<reference evidence="1" key="1">
    <citation type="journal article" date="2016" name="PLoS ONE">
        <title>Intron Derived Size Polymorphism in the Mitochondrial Genomes of Closely Related Chrysoporthe Species.</title>
        <authorList>
            <person name="Kanzi A.M."/>
            <person name="Wingfield B.D."/>
            <person name="Steenkamp E.T."/>
            <person name="Naidoo S."/>
            <person name="van der Merwe N.A."/>
        </authorList>
    </citation>
    <scope>NUCLEOTIDE SEQUENCE</scope>
</reference>